<name>A0A7S3A271_9RHOD</name>
<dbReference type="PANTHER" id="PTHR12136:SF41">
    <property type="entry name" value="PLECKSTRIN HOMOLOGY (PH) AND LIPID-BINDING START DOMAINS-CONTAINING PROTEIN"/>
    <property type="match status" value="1"/>
</dbReference>
<accession>A0A7S3A271</accession>
<dbReference type="PANTHER" id="PTHR12136">
    <property type="entry name" value="ENHANCED DISEASE RESISTANCE-RELATED"/>
    <property type="match status" value="1"/>
</dbReference>
<keyword evidence="1" id="KW-0472">Membrane</keyword>
<sequence length="266" mass="30304">MKALFRRVSTRTLKEFEFETFQEGPFEGSKNAWTCCDAETFRVRGKDYLTDKVKEPSAPNAFDIVEVEIFKSTTGKVENYAMCPESAIQRARNNGDKRFMLMVVFQTVTIHLVVTWAIEPKAMDEDPVMKDLWERYLNGSEEFRTERFKVIPRIADGGFFLRRLVGEKPGLLGKRLSFRYHQTESHLLVVCDTVTSSFASRITLACMDQASKLTIDLGFLIEATATKELPERLFGAFRMSKPNLDGAKPLTWTEDLPENGTTTVKA</sequence>
<proteinExistence type="predicted"/>
<dbReference type="EMBL" id="HBHW01035695">
    <property type="protein sequence ID" value="CAE0059325.1"/>
    <property type="molecule type" value="Transcribed_RNA"/>
</dbReference>
<gene>
    <name evidence="3" type="ORF">RMAR00112_LOCUS27390</name>
</gene>
<dbReference type="InterPro" id="IPR045096">
    <property type="entry name" value="EDR2-like"/>
</dbReference>
<evidence type="ECO:0000259" key="2">
    <source>
        <dbReference type="Pfam" id="PF07059"/>
    </source>
</evidence>
<dbReference type="InterPro" id="IPR009769">
    <property type="entry name" value="EDR2_C"/>
</dbReference>
<keyword evidence="1" id="KW-1133">Transmembrane helix</keyword>
<feature type="transmembrane region" description="Helical" evidence="1">
    <location>
        <begin position="99"/>
        <end position="118"/>
    </location>
</feature>
<feature type="domain" description="Protein ENHANCED DISEASE RESISTANCE 2 C-terminal" evidence="2">
    <location>
        <begin position="33"/>
        <end position="241"/>
    </location>
</feature>
<evidence type="ECO:0000313" key="3">
    <source>
        <dbReference type="EMBL" id="CAE0059325.1"/>
    </source>
</evidence>
<dbReference type="AlphaFoldDB" id="A0A7S3A271"/>
<keyword evidence="1" id="KW-0812">Transmembrane</keyword>
<evidence type="ECO:0000256" key="1">
    <source>
        <dbReference type="SAM" id="Phobius"/>
    </source>
</evidence>
<protein>
    <recommendedName>
        <fullName evidence="2">Protein ENHANCED DISEASE RESISTANCE 2 C-terminal domain-containing protein</fullName>
    </recommendedName>
</protein>
<organism evidence="3">
    <name type="scientific">Rhodosorus marinus</name>
    <dbReference type="NCBI Taxonomy" id="101924"/>
    <lineage>
        <taxon>Eukaryota</taxon>
        <taxon>Rhodophyta</taxon>
        <taxon>Stylonematophyceae</taxon>
        <taxon>Stylonematales</taxon>
        <taxon>Stylonemataceae</taxon>
        <taxon>Rhodosorus</taxon>
    </lineage>
</organism>
<reference evidence="3" key="1">
    <citation type="submission" date="2021-01" db="EMBL/GenBank/DDBJ databases">
        <authorList>
            <person name="Corre E."/>
            <person name="Pelletier E."/>
            <person name="Niang G."/>
            <person name="Scheremetjew M."/>
            <person name="Finn R."/>
            <person name="Kale V."/>
            <person name="Holt S."/>
            <person name="Cochrane G."/>
            <person name="Meng A."/>
            <person name="Brown T."/>
            <person name="Cohen L."/>
        </authorList>
    </citation>
    <scope>NUCLEOTIDE SEQUENCE</scope>
    <source>
        <strain evidence="3">CCMP 769</strain>
    </source>
</reference>
<dbReference type="Pfam" id="PF07059">
    <property type="entry name" value="EDR2_C"/>
    <property type="match status" value="1"/>
</dbReference>